<organism evidence="2 3">
    <name type="scientific">Pseudomonas trivialis</name>
    <dbReference type="NCBI Taxonomy" id="200450"/>
    <lineage>
        <taxon>Bacteria</taxon>
        <taxon>Pseudomonadati</taxon>
        <taxon>Pseudomonadota</taxon>
        <taxon>Gammaproteobacteria</taxon>
        <taxon>Pseudomonadales</taxon>
        <taxon>Pseudomonadaceae</taxon>
        <taxon>Pseudomonas</taxon>
    </lineage>
</organism>
<evidence type="ECO:0000256" key="1">
    <source>
        <dbReference type="SAM" id="MobiDB-lite"/>
    </source>
</evidence>
<dbReference type="EMBL" id="CP011507">
    <property type="protein sequence ID" value="AKS09153.1"/>
    <property type="molecule type" value="Genomic_DNA"/>
</dbReference>
<sequence length="174" mass="18478">MIPALRPLEWLLLGVSALLGLLMVGILSSIGDAPQWLPTPDADARANTLANTLVAPSATLESLAGTWQAPLFSPDRSPDRAVGQAAVSSLSSLTLTGIVLEGNLRVALLKRADGPPLKVHQDQTLPNGWRLEQLTPREARFVLDGRTQTLSLRAPRLPAPSTTPPITLPHESAP</sequence>
<protein>
    <submittedName>
        <fullName evidence="2">General secretion pathway protein GspN</fullName>
    </submittedName>
</protein>
<dbReference type="PATRIC" id="fig|200450.3.peg.5041"/>
<feature type="compositionally biased region" description="Pro residues" evidence="1">
    <location>
        <begin position="157"/>
        <end position="167"/>
    </location>
</feature>
<feature type="region of interest" description="Disordered" evidence="1">
    <location>
        <begin position="152"/>
        <end position="174"/>
    </location>
</feature>
<name>A0A0H5AG92_9PSED</name>
<reference evidence="2 3" key="1">
    <citation type="journal article" date="2015" name="Genome Announc.">
        <title>Complete Genome Sequence of the Rhizobacterium Pseudomonas trivialis Strain IHBB745 with Multiple Plant Growth-Promoting Activities and Tolerance to Desiccation and Alkalinity.</title>
        <authorList>
            <person name="Gulati A."/>
            <person name="Swarnkar M.K."/>
            <person name="Vyas P."/>
            <person name="Rahi P."/>
            <person name="Thakur R."/>
            <person name="Thakur N."/>
            <person name="Singh A.K."/>
        </authorList>
    </citation>
    <scope>NUCLEOTIDE SEQUENCE [LARGE SCALE GENOMIC DNA]</scope>
    <source>
        <strain evidence="3">745</strain>
    </source>
</reference>
<gene>
    <name evidence="2" type="ORF">AA957_24550</name>
</gene>
<reference evidence="3" key="2">
    <citation type="submission" date="2015-05" db="EMBL/GenBank/DDBJ databases">
        <authorList>
            <person name="Swarnkar M.K."/>
            <person name="Vyas P."/>
            <person name="Rahi P."/>
            <person name="Thakur R."/>
            <person name="Thakur N."/>
            <person name="Singh A.K."/>
            <person name="Gulati A."/>
        </authorList>
    </citation>
    <scope>NUCLEOTIDE SEQUENCE [LARGE SCALE GENOMIC DNA]</scope>
    <source>
        <strain evidence="3">745</strain>
    </source>
</reference>
<proteinExistence type="predicted"/>
<accession>A0A0H5AG92</accession>
<dbReference type="OrthoDB" id="5951700at2"/>
<dbReference type="Proteomes" id="UP000036608">
    <property type="component" value="Chromosome"/>
</dbReference>
<dbReference type="AlphaFoldDB" id="A0A0H5AG92"/>
<evidence type="ECO:0000313" key="2">
    <source>
        <dbReference type="EMBL" id="AKS09153.1"/>
    </source>
</evidence>
<dbReference type="KEGG" id="ptv:AA957_24550"/>
<evidence type="ECO:0000313" key="3">
    <source>
        <dbReference type="Proteomes" id="UP000036608"/>
    </source>
</evidence>
<dbReference type="RefSeq" id="WP_049712468.1">
    <property type="nucleotide sequence ID" value="NZ_CP011507.1"/>
</dbReference>